<dbReference type="Pfam" id="PF05938">
    <property type="entry name" value="Self-incomp_S1"/>
    <property type="match status" value="1"/>
</dbReference>
<evidence type="ECO:0000256" key="1">
    <source>
        <dbReference type="ARBA" id="ARBA00004613"/>
    </source>
</evidence>
<reference evidence="7" key="2">
    <citation type="submission" date="2023-05" db="EMBL/GenBank/DDBJ databases">
        <authorList>
            <person name="Schelkunov M.I."/>
        </authorList>
    </citation>
    <scope>NUCLEOTIDE SEQUENCE</scope>
    <source>
        <strain evidence="7">Hsosn_3</strain>
        <tissue evidence="7">Leaf</tissue>
    </source>
</reference>
<dbReference type="PANTHER" id="PTHR31232:SF156">
    <property type="entry name" value="PLANT SELF-INCOMPATIBILITY PROTEIN S1 FAMILY-RELATED"/>
    <property type="match status" value="1"/>
</dbReference>
<sequence>MSSKPSISLLAYIFTILLISGTCFADLHVAIFNTLPGNTPPLGLHCKSGDDDLGHQSLGVGGMYTWSFLPNFWGTTLFWCNFWWDGKHAGFHVYDINYIPDVVYGVSNFVYEARLDGFYFYAPDRFTHDTYQWELVKKWEY</sequence>
<protein>
    <recommendedName>
        <fullName evidence="6">S-protein homolog</fullName>
    </recommendedName>
</protein>
<dbReference type="Proteomes" id="UP001237642">
    <property type="component" value="Unassembled WGS sequence"/>
</dbReference>
<keyword evidence="4 6" id="KW-0964">Secreted</keyword>
<gene>
    <name evidence="7" type="ORF">POM88_014435</name>
</gene>
<dbReference type="EMBL" id="JAUIZM010000003">
    <property type="protein sequence ID" value="KAK1395379.1"/>
    <property type="molecule type" value="Genomic_DNA"/>
</dbReference>
<dbReference type="PANTHER" id="PTHR31232">
    <property type="match status" value="1"/>
</dbReference>
<feature type="chain" id="PRO_5041782026" description="S-protein homolog" evidence="6">
    <location>
        <begin position="26"/>
        <end position="141"/>
    </location>
</feature>
<comment type="similarity">
    <text evidence="2 6">Belongs to the plant self-incompatibility (S1) protein family.</text>
</comment>
<comment type="subcellular location">
    <subcellularLocation>
        <location evidence="1 6">Secreted</location>
    </subcellularLocation>
</comment>
<dbReference type="GO" id="GO:0005576">
    <property type="term" value="C:extracellular region"/>
    <property type="evidence" value="ECO:0007669"/>
    <property type="project" value="UniProtKB-SubCell"/>
</dbReference>
<keyword evidence="3 6" id="KW-0713">Self-incompatibility</keyword>
<evidence type="ECO:0000256" key="6">
    <source>
        <dbReference type="RuleBase" id="RU367044"/>
    </source>
</evidence>
<evidence type="ECO:0000256" key="3">
    <source>
        <dbReference type="ARBA" id="ARBA00022471"/>
    </source>
</evidence>
<comment type="caution">
    <text evidence="7">The sequence shown here is derived from an EMBL/GenBank/DDBJ whole genome shotgun (WGS) entry which is preliminary data.</text>
</comment>
<evidence type="ECO:0000256" key="4">
    <source>
        <dbReference type="ARBA" id="ARBA00022525"/>
    </source>
</evidence>
<evidence type="ECO:0000256" key="5">
    <source>
        <dbReference type="ARBA" id="ARBA00022729"/>
    </source>
</evidence>
<reference evidence="7" key="1">
    <citation type="submission" date="2023-02" db="EMBL/GenBank/DDBJ databases">
        <title>Genome of toxic invasive species Heracleum sosnowskyi carries increased number of genes despite the absence of recent whole-genome duplications.</title>
        <authorList>
            <person name="Schelkunov M."/>
            <person name="Shtratnikova V."/>
            <person name="Makarenko M."/>
            <person name="Klepikova A."/>
            <person name="Omelchenko D."/>
            <person name="Novikova G."/>
            <person name="Obukhova E."/>
            <person name="Bogdanov V."/>
            <person name="Penin A."/>
            <person name="Logacheva M."/>
        </authorList>
    </citation>
    <scope>NUCLEOTIDE SEQUENCE</scope>
    <source>
        <strain evidence="7">Hsosn_3</strain>
        <tissue evidence="7">Leaf</tissue>
    </source>
</reference>
<evidence type="ECO:0000313" key="7">
    <source>
        <dbReference type="EMBL" id="KAK1395379.1"/>
    </source>
</evidence>
<dbReference type="InterPro" id="IPR010264">
    <property type="entry name" value="Self-incomp_S1"/>
</dbReference>
<proteinExistence type="inferred from homology"/>
<evidence type="ECO:0000256" key="2">
    <source>
        <dbReference type="ARBA" id="ARBA00005581"/>
    </source>
</evidence>
<dbReference type="GO" id="GO:0060320">
    <property type="term" value="P:rejection of self pollen"/>
    <property type="evidence" value="ECO:0007669"/>
    <property type="project" value="UniProtKB-KW"/>
</dbReference>
<organism evidence="7 8">
    <name type="scientific">Heracleum sosnowskyi</name>
    <dbReference type="NCBI Taxonomy" id="360622"/>
    <lineage>
        <taxon>Eukaryota</taxon>
        <taxon>Viridiplantae</taxon>
        <taxon>Streptophyta</taxon>
        <taxon>Embryophyta</taxon>
        <taxon>Tracheophyta</taxon>
        <taxon>Spermatophyta</taxon>
        <taxon>Magnoliopsida</taxon>
        <taxon>eudicotyledons</taxon>
        <taxon>Gunneridae</taxon>
        <taxon>Pentapetalae</taxon>
        <taxon>asterids</taxon>
        <taxon>campanulids</taxon>
        <taxon>Apiales</taxon>
        <taxon>Apiaceae</taxon>
        <taxon>Apioideae</taxon>
        <taxon>apioid superclade</taxon>
        <taxon>Tordylieae</taxon>
        <taxon>Tordyliinae</taxon>
        <taxon>Heracleum</taxon>
    </lineage>
</organism>
<dbReference type="AlphaFoldDB" id="A0AAD8J0D9"/>
<feature type="signal peptide" evidence="6">
    <location>
        <begin position="1"/>
        <end position="25"/>
    </location>
</feature>
<evidence type="ECO:0000313" key="8">
    <source>
        <dbReference type="Proteomes" id="UP001237642"/>
    </source>
</evidence>
<accession>A0AAD8J0D9</accession>
<keyword evidence="8" id="KW-1185">Reference proteome</keyword>
<name>A0AAD8J0D9_9APIA</name>
<keyword evidence="5 6" id="KW-0732">Signal</keyword>